<name>D7G1Q9_ECTSI</name>
<gene>
    <name evidence="2" type="ORF">Esi_0457_0004</name>
</gene>
<dbReference type="EMBL" id="FN649755">
    <property type="protein sequence ID" value="CBJ33304.1"/>
    <property type="molecule type" value="Genomic_DNA"/>
</dbReference>
<dbReference type="OrthoDB" id="10344419at2759"/>
<sequence>MYTKGLSSLALLLMPGTCHGLIETCDDLLAAFEQTQTEDVVVEMHPFADIECDTFTNMTMTSNTLTLFWETNVIFEGDEEAELMVDGGAVYVGEGSTVRFLNDVQMRDVVIINERDEDSDFASFVRSGGCVWTAGYFRVDGEATFTGCDIIGAGESPPGPGGAVYVGETGSVLFNEGVTITETSITDDFGGKGGGIYNLGKVNIKGDSRFEEISASAGVAIYNGEGATFNFRNGAGAFFRDLNNRDSEGSALVNLGFFKFSGPAFFFDAELPVIVAMDNSETILSEDSAFWTWDESPGDALTVNEGADFTLPDSVTFVGFD</sequence>
<reference evidence="2 3" key="1">
    <citation type="journal article" date="2010" name="Nature">
        <title>The Ectocarpus genome and the independent evolution of multicellularity in brown algae.</title>
        <authorList>
            <person name="Cock J.M."/>
            <person name="Sterck L."/>
            <person name="Rouze P."/>
            <person name="Scornet D."/>
            <person name="Allen A.E."/>
            <person name="Amoutzias G."/>
            <person name="Anthouard V."/>
            <person name="Artiguenave F."/>
            <person name="Aury J.M."/>
            <person name="Badger J.H."/>
            <person name="Beszteri B."/>
            <person name="Billiau K."/>
            <person name="Bonnet E."/>
            <person name="Bothwell J.H."/>
            <person name="Bowler C."/>
            <person name="Boyen C."/>
            <person name="Brownlee C."/>
            <person name="Carrano C.J."/>
            <person name="Charrier B."/>
            <person name="Cho G.Y."/>
            <person name="Coelho S.M."/>
            <person name="Collen J."/>
            <person name="Corre E."/>
            <person name="Da Silva C."/>
            <person name="Delage L."/>
            <person name="Delaroque N."/>
            <person name="Dittami S.M."/>
            <person name="Doulbeau S."/>
            <person name="Elias M."/>
            <person name="Farnham G."/>
            <person name="Gachon C.M."/>
            <person name="Gschloessl B."/>
            <person name="Heesch S."/>
            <person name="Jabbari K."/>
            <person name="Jubin C."/>
            <person name="Kawai H."/>
            <person name="Kimura K."/>
            <person name="Kloareg B."/>
            <person name="Kupper F.C."/>
            <person name="Lang D."/>
            <person name="Le Bail A."/>
            <person name="Leblanc C."/>
            <person name="Lerouge P."/>
            <person name="Lohr M."/>
            <person name="Lopez P.J."/>
            <person name="Martens C."/>
            <person name="Maumus F."/>
            <person name="Michel G."/>
            <person name="Miranda-Saavedra D."/>
            <person name="Morales J."/>
            <person name="Moreau H."/>
            <person name="Motomura T."/>
            <person name="Nagasato C."/>
            <person name="Napoli C.A."/>
            <person name="Nelson D.R."/>
            <person name="Nyvall-Collen P."/>
            <person name="Peters A.F."/>
            <person name="Pommier C."/>
            <person name="Potin P."/>
            <person name="Poulain J."/>
            <person name="Quesneville H."/>
            <person name="Read B."/>
            <person name="Rensing S.A."/>
            <person name="Ritter A."/>
            <person name="Rousvoal S."/>
            <person name="Samanta M."/>
            <person name="Samson G."/>
            <person name="Schroeder D.C."/>
            <person name="Segurens B."/>
            <person name="Strittmatter M."/>
            <person name="Tonon T."/>
            <person name="Tregear J.W."/>
            <person name="Valentin K."/>
            <person name="von Dassow P."/>
            <person name="Yamagishi T."/>
            <person name="Van de Peer Y."/>
            <person name="Wincker P."/>
        </authorList>
    </citation>
    <scope>NUCLEOTIDE SEQUENCE [LARGE SCALE GENOMIC DNA]</scope>
    <source>
        <strain evidence="3">Ec32 / CCAP1310/4</strain>
    </source>
</reference>
<keyword evidence="3" id="KW-1185">Reference proteome</keyword>
<accession>D7G1Q9</accession>
<keyword evidence="1" id="KW-0732">Signal</keyword>
<feature type="chain" id="PRO_5003095645" evidence="1">
    <location>
        <begin position="21"/>
        <end position="321"/>
    </location>
</feature>
<dbReference type="AlphaFoldDB" id="D7G1Q9"/>
<dbReference type="Proteomes" id="UP000002630">
    <property type="component" value="Linkage Group LG30"/>
</dbReference>
<evidence type="ECO:0000256" key="1">
    <source>
        <dbReference type="SAM" id="SignalP"/>
    </source>
</evidence>
<protein>
    <submittedName>
        <fullName evidence="2">Uncharacterized protein</fullName>
    </submittedName>
</protein>
<feature type="signal peptide" evidence="1">
    <location>
        <begin position="1"/>
        <end position="20"/>
    </location>
</feature>
<proteinExistence type="predicted"/>
<organism evidence="2 3">
    <name type="scientific">Ectocarpus siliculosus</name>
    <name type="common">Brown alga</name>
    <name type="synonym">Conferva siliculosa</name>
    <dbReference type="NCBI Taxonomy" id="2880"/>
    <lineage>
        <taxon>Eukaryota</taxon>
        <taxon>Sar</taxon>
        <taxon>Stramenopiles</taxon>
        <taxon>Ochrophyta</taxon>
        <taxon>PX clade</taxon>
        <taxon>Phaeophyceae</taxon>
        <taxon>Ectocarpales</taxon>
        <taxon>Ectocarpaceae</taxon>
        <taxon>Ectocarpus</taxon>
    </lineage>
</organism>
<evidence type="ECO:0000313" key="3">
    <source>
        <dbReference type="Proteomes" id="UP000002630"/>
    </source>
</evidence>
<evidence type="ECO:0000313" key="2">
    <source>
        <dbReference type="EMBL" id="CBJ33304.1"/>
    </source>
</evidence>
<dbReference type="InParanoid" id="D7G1Q9"/>
<dbReference type="EMBL" id="FN648660">
    <property type="protein sequence ID" value="CBJ33304.1"/>
    <property type="molecule type" value="Genomic_DNA"/>
</dbReference>